<keyword evidence="3" id="KW-0597">Phosphoprotein</keyword>
<evidence type="ECO:0000259" key="7">
    <source>
        <dbReference type="PROSITE" id="PS50113"/>
    </source>
</evidence>
<accession>A0A1M5EB39</accession>
<dbReference type="InterPro" id="IPR005467">
    <property type="entry name" value="His_kinase_dom"/>
</dbReference>
<dbReference type="Gene3D" id="3.30.565.10">
    <property type="entry name" value="Histidine kinase-like ATPase, C-terminal domain"/>
    <property type="match status" value="1"/>
</dbReference>
<dbReference type="SMART" id="SM00387">
    <property type="entry name" value="HATPase_c"/>
    <property type="match status" value="1"/>
</dbReference>
<dbReference type="PROSITE" id="PS50113">
    <property type="entry name" value="PAC"/>
    <property type="match status" value="2"/>
</dbReference>
<dbReference type="STRING" id="1073325.SAMN05444483_102303"/>
<dbReference type="InterPro" id="IPR052162">
    <property type="entry name" value="Sensor_kinase/Photoreceptor"/>
</dbReference>
<dbReference type="SUPFAM" id="SSF55874">
    <property type="entry name" value="ATPase domain of HSP90 chaperone/DNA topoisomerase II/histidine kinase"/>
    <property type="match status" value="1"/>
</dbReference>
<dbReference type="AlphaFoldDB" id="A0A1M5EB39"/>
<evidence type="ECO:0000313" key="8">
    <source>
        <dbReference type="EMBL" id="SHF76449.1"/>
    </source>
</evidence>
<evidence type="ECO:0000256" key="1">
    <source>
        <dbReference type="ARBA" id="ARBA00000085"/>
    </source>
</evidence>
<dbReference type="InterPro" id="IPR000014">
    <property type="entry name" value="PAS"/>
</dbReference>
<dbReference type="PANTHER" id="PTHR43304">
    <property type="entry name" value="PHYTOCHROME-LIKE PROTEIN CPH1"/>
    <property type="match status" value="1"/>
</dbReference>
<dbReference type="InterPro" id="IPR003594">
    <property type="entry name" value="HATPase_dom"/>
</dbReference>
<dbReference type="PRINTS" id="PR00344">
    <property type="entry name" value="BCTRLSENSOR"/>
</dbReference>
<feature type="domain" description="PAC" evidence="7">
    <location>
        <begin position="382"/>
        <end position="433"/>
    </location>
</feature>
<dbReference type="Pfam" id="PF01590">
    <property type="entry name" value="GAF"/>
    <property type="match status" value="1"/>
</dbReference>
<sequence length="672" mass="77792">MIAPKNEANRIREVHKYDLEQTFHKDDLDFLSTMAAEICQTEAAIITLITRDTQYIKSANGVEFEERKLPREFVFCNLTLEQAPEITIVENAKQDERFKKNPFTENDNPVVFYAGVPLINQNGYAIGTICAIDSNPHSLTAQQIKKLKKLASQVVNLLELRRKSVELETANRDLQISKDRFDHITSGTATATFEWNLLSDQLIFNEQWQELTGYETSLKEKQQIYFWRDRVHPKDLEILLAKLNDHLEDKKRPFQFEFRVLHKNGHYIWIDCKGKVFVDDQGKLPVRMFGILEDVTEIKKKEHELLYNKKLLDALYELSPIGIALNDFEDGSFLAANEKLLQSSRYTREEFLKLSYWDVTPRAYENEEQFLIEKLTETGAYGPYEKEYINKNGETYPVLLNGILVEDIDGNKKIWSFIEDITERKNTENLRAENLKRIEKLYALTENQNDRLKNFAYIVSHNLRSHSGGISVLLDFLKDDCPEVEDGEAFMHLKNASRNLENTIEDLNEVVEINLSDVNKFHNISVNKVISATLESVKGLAAAKEVEIILDVEPNLSILGIKSYLESIVLNFITNGIKYRAIDRQSYIKLTAKREDAYTLLSFKDNGQGIDMRMHKDQLFKMYKTFHQHEDSRGIGLFITKNQIDTMNGFVKVESEVNNGTEFKVFLPYAKD</sequence>
<reference evidence="9" key="1">
    <citation type="submission" date="2016-11" db="EMBL/GenBank/DDBJ databases">
        <authorList>
            <person name="Varghese N."/>
            <person name="Submissions S."/>
        </authorList>
    </citation>
    <scope>NUCLEOTIDE SEQUENCE [LARGE SCALE GENOMIC DNA]</scope>
    <source>
        <strain evidence="9">DSM 24579</strain>
    </source>
</reference>
<dbReference type="Pfam" id="PF02518">
    <property type="entry name" value="HATPase_c"/>
    <property type="match status" value="1"/>
</dbReference>
<dbReference type="Pfam" id="PF13426">
    <property type="entry name" value="PAS_9"/>
    <property type="match status" value="1"/>
</dbReference>
<name>A0A1M5EB39_SALEC</name>
<proteinExistence type="predicted"/>
<dbReference type="PROSITE" id="PS50109">
    <property type="entry name" value="HIS_KIN"/>
    <property type="match status" value="1"/>
</dbReference>
<feature type="domain" description="PAC" evidence="7">
    <location>
        <begin position="254"/>
        <end position="307"/>
    </location>
</feature>
<dbReference type="SMART" id="SM00065">
    <property type="entry name" value="GAF"/>
    <property type="match status" value="1"/>
</dbReference>
<evidence type="ECO:0000313" key="9">
    <source>
        <dbReference type="Proteomes" id="UP000183945"/>
    </source>
</evidence>
<dbReference type="SMART" id="SM00086">
    <property type="entry name" value="PAC"/>
    <property type="match status" value="2"/>
</dbReference>
<evidence type="ECO:0000259" key="6">
    <source>
        <dbReference type="PROSITE" id="PS50109"/>
    </source>
</evidence>
<dbReference type="RefSeq" id="WP_072877430.1">
    <property type="nucleotide sequence ID" value="NZ_FQVT01000002.1"/>
</dbReference>
<dbReference type="GO" id="GO:0004673">
    <property type="term" value="F:protein histidine kinase activity"/>
    <property type="evidence" value="ECO:0007669"/>
    <property type="project" value="UniProtKB-EC"/>
</dbReference>
<dbReference type="Proteomes" id="UP000183945">
    <property type="component" value="Unassembled WGS sequence"/>
</dbReference>
<keyword evidence="5" id="KW-0418">Kinase</keyword>
<keyword evidence="9" id="KW-1185">Reference proteome</keyword>
<dbReference type="InterPro" id="IPR013655">
    <property type="entry name" value="PAS_fold_3"/>
</dbReference>
<dbReference type="Gene3D" id="1.10.287.130">
    <property type="match status" value="1"/>
</dbReference>
<dbReference type="Gene3D" id="3.30.450.40">
    <property type="match status" value="1"/>
</dbReference>
<keyword evidence="4" id="KW-0808">Transferase</keyword>
<dbReference type="SUPFAM" id="SSF55785">
    <property type="entry name" value="PYP-like sensor domain (PAS domain)"/>
    <property type="match status" value="2"/>
</dbReference>
<dbReference type="InterPro" id="IPR036890">
    <property type="entry name" value="HATPase_C_sf"/>
</dbReference>
<dbReference type="InterPro" id="IPR035965">
    <property type="entry name" value="PAS-like_dom_sf"/>
</dbReference>
<gene>
    <name evidence="8" type="ORF">SAMN05444483_102303</name>
</gene>
<evidence type="ECO:0000256" key="4">
    <source>
        <dbReference type="ARBA" id="ARBA00022679"/>
    </source>
</evidence>
<dbReference type="InterPro" id="IPR001610">
    <property type="entry name" value="PAC"/>
</dbReference>
<dbReference type="InterPro" id="IPR004358">
    <property type="entry name" value="Sig_transdc_His_kin-like_C"/>
</dbReference>
<evidence type="ECO:0000256" key="3">
    <source>
        <dbReference type="ARBA" id="ARBA00022553"/>
    </source>
</evidence>
<dbReference type="InterPro" id="IPR003018">
    <property type="entry name" value="GAF"/>
</dbReference>
<dbReference type="SUPFAM" id="SSF55781">
    <property type="entry name" value="GAF domain-like"/>
    <property type="match status" value="1"/>
</dbReference>
<dbReference type="EC" id="2.7.13.3" evidence="2"/>
<dbReference type="EMBL" id="FQVT01000002">
    <property type="protein sequence ID" value="SHF76449.1"/>
    <property type="molecule type" value="Genomic_DNA"/>
</dbReference>
<dbReference type="Pfam" id="PF08447">
    <property type="entry name" value="PAS_3"/>
    <property type="match status" value="1"/>
</dbReference>
<dbReference type="NCBIfam" id="TIGR00229">
    <property type="entry name" value="sensory_box"/>
    <property type="match status" value="2"/>
</dbReference>
<evidence type="ECO:0000256" key="5">
    <source>
        <dbReference type="ARBA" id="ARBA00022777"/>
    </source>
</evidence>
<dbReference type="CDD" id="cd00130">
    <property type="entry name" value="PAS"/>
    <property type="match status" value="2"/>
</dbReference>
<dbReference type="OrthoDB" id="9811889at2"/>
<dbReference type="InterPro" id="IPR029016">
    <property type="entry name" value="GAF-like_dom_sf"/>
</dbReference>
<organism evidence="8 9">
    <name type="scientific">Salegentibacter echinorum</name>
    <dbReference type="NCBI Taxonomy" id="1073325"/>
    <lineage>
        <taxon>Bacteria</taxon>
        <taxon>Pseudomonadati</taxon>
        <taxon>Bacteroidota</taxon>
        <taxon>Flavobacteriia</taxon>
        <taxon>Flavobacteriales</taxon>
        <taxon>Flavobacteriaceae</taxon>
        <taxon>Salegentibacter</taxon>
    </lineage>
</organism>
<dbReference type="Gene3D" id="3.30.450.20">
    <property type="entry name" value="PAS domain"/>
    <property type="match status" value="2"/>
</dbReference>
<feature type="domain" description="Histidine kinase" evidence="6">
    <location>
        <begin position="458"/>
        <end position="671"/>
    </location>
</feature>
<dbReference type="PANTHER" id="PTHR43304:SF1">
    <property type="entry name" value="PAC DOMAIN-CONTAINING PROTEIN"/>
    <property type="match status" value="1"/>
</dbReference>
<dbReference type="InterPro" id="IPR000700">
    <property type="entry name" value="PAS-assoc_C"/>
</dbReference>
<evidence type="ECO:0000256" key="2">
    <source>
        <dbReference type="ARBA" id="ARBA00012438"/>
    </source>
</evidence>
<protein>
    <recommendedName>
        <fullName evidence="2">histidine kinase</fullName>
        <ecNumber evidence="2">2.7.13.3</ecNumber>
    </recommendedName>
</protein>
<comment type="catalytic activity">
    <reaction evidence="1">
        <text>ATP + protein L-histidine = ADP + protein N-phospho-L-histidine.</text>
        <dbReference type="EC" id="2.7.13.3"/>
    </reaction>
</comment>
<dbReference type="SMART" id="SM00091">
    <property type="entry name" value="PAS"/>
    <property type="match status" value="2"/>
</dbReference>